<dbReference type="GO" id="GO:0008270">
    <property type="term" value="F:zinc ion binding"/>
    <property type="evidence" value="ECO:0007669"/>
    <property type="project" value="UniProtKB-UniRule"/>
</dbReference>
<keyword evidence="8 14" id="KW-0862">Zinc</keyword>
<evidence type="ECO:0000256" key="11">
    <source>
        <dbReference type="ARBA" id="ARBA00049558"/>
    </source>
</evidence>
<dbReference type="Pfam" id="PF00383">
    <property type="entry name" value="dCMP_cyt_deam_1"/>
    <property type="match status" value="1"/>
</dbReference>
<dbReference type="Gene3D" id="3.40.140.10">
    <property type="entry name" value="Cytidine Deaminase, domain 2"/>
    <property type="match status" value="1"/>
</dbReference>
<dbReference type="GO" id="GO:0005829">
    <property type="term" value="C:cytosol"/>
    <property type="evidence" value="ECO:0007669"/>
    <property type="project" value="TreeGrafter"/>
</dbReference>
<evidence type="ECO:0000256" key="10">
    <source>
        <dbReference type="ARBA" id="ARBA00049252"/>
    </source>
</evidence>
<dbReference type="GO" id="GO:0072527">
    <property type="term" value="P:pyrimidine-containing compound metabolic process"/>
    <property type="evidence" value="ECO:0007669"/>
    <property type="project" value="UniProtKB-ARBA"/>
</dbReference>
<comment type="catalytic activity">
    <reaction evidence="11 15">
        <text>cytidine + H2O + H(+) = uridine + NH4(+)</text>
        <dbReference type="Rhea" id="RHEA:16069"/>
        <dbReference type="ChEBI" id="CHEBI:15377"/>
        <dbReference type="ChEBI" id="CHEBI:15378"/>
        <dbReference type="ChEBI" id="CHEBI:16704"/>
        <dbReference type="ChEBI" id="CHEBI:17562"/>
        <dbReference type="ChEBI" id="CHEBI:28938"/>
        <dbReference type="EC" id="3.5.4.5"/>
    </reaction>
</comment>
<dbReference type="InterPro" id="IPR002125">
    <property type="entry name" value="CMP_dCMP_dom"/>
</dbReference>
<evidence type="ECO:0000256" key="13">
    <source>
        <dbReference type="PIRSR" id="PIRSR606262-2"/>
    </source>
</evidence>
<dbReference type="InterPro" id="IPR006262">
    <property type="entry name" value="Cyt_deam_tetra"/>
</dbReference>
<evidence type="ECO:0000256" key="7">
    <source>
        <dbReference type="ARBA" id="ARBA00022801"/>
    </source>
</evidence>
<dbReference type="GO" id="GO:0055086">
    <property type="term" value="P:nucleobase-containing small molecule metabolic process"/>
    <property type="evidence" value="ECO:0007669"/>
    <property type="project" value="UniProtKB-ARBA"/>
</dbReference>
<dbReference type="CDD" id="cd01283">
    <property type="entry name" value="cytidine_deaminase"/>
    <property type="match status" value="1"/>
</dbReference>
<name>A0A9X1YL97_9BURK</name>
<dbReference type="FunFam" id="3.40.140.10:FF:000008">
    <property type="entry name" value="Cytidine deaminase"/>
    <property type="match status" value="1"/>
</dbReference>
<evidence type="ECO:0000256" key="6">
    <source>
        <dbReference type="ARBA" id="ARBA00022723"/>
    </source>
</evidence>
<protein>
    <recommendedName>
        <fullName evidence="5 15">Cytidine deaminase</fullName>
        <ecNumber evidence="4 15">3.5.4.5</ecNumber>
    </recommendedName>
    <alternativeName>
        <fullName evidence="9 15">Cytidine aminohydrolase</fullName>
    </alternativeName>
</protein>
<reference evidence="17" key="1">
    <citation type="submission" date="2021-11" db="EMBL/GenBank/DDBJ databases">
        <title>BS-T2-15 a new species belonging to the Comamonadaceae family isolated from the soil of a French oak forest.</title>
        <authorList>
            <person name="Mieszkin S."/>
            <person name="Alain K."/>
        </authorList>
    </citation>
    <scope>NUCLEOTIDE SEQUENCE</scope>
    <source>
        <strain evidence="17">BS-T2-15</strain>
    </source>
</reference>
<evidence type="ECO:0000259" key="16">
    <source>
        <dbReference type="PROSITE" id="PS51747"/>
    </source>
</evidence>
<evidence type="ECO:0000313" key="18">
    <source>
        <dbReference type="Proteomes" id="UP001139353"/>
    </source>
</evidence>
<evidence type="ECO:0000256" key="9">
    <source>
        <dbReference type="ARBA" id="ARBA00032005"/>
    </source>
</evidence>
<evidence type="ECO:0000256" key="14">
    <source>
        <dbReference type="PIRSR" id="PIRSR606262-3"/>
    </source>
</evidence>
<dbReference type="PANTHER" id="PTHR11644:SF2">
    <property type="entry name" value="CYTIDINE DEAMINASE"/>
    <property type="match status" value="1"/>
</dbReference>
<feature type="active site" description="Proton donor" evidence="12">
    <location>
        <position position="49"/>
    </location>
</feature>
<comment type="caution">
    <text evidence="17">The sequence shown here is derived from an EMBL/GenBank/DDBJ whole genome shotgun (WGS) entry which is preliminary data.</text>
</comment>
<evidence type="ECO:0000256" key="2">
    <source>
        <dbReference type="ARBA" id="ARBA00003949"/>
    </source>
</evidence>
<accession>A0A9X1YL97</accession>
<dbReference type="PROSITE" id="PS00903">
    <property type="entry name" value="CYT_DCMP_DEAMINASES_1"/>
    <property type="match status" value="1"/>
</dbReference>
<proteinExistence type="inferred from homology"/>
<feature type="binding site" evidence="13">
    <location>
        <begin position="36"/>
        <end position="42"/>
    </location>
    <ligand>
        <name>substrate</name>
    </ligand>
</feature>
<evidence type="ECO:0000313" key="17">
    <source>
        <dbReference type="EMBL" id="MCK9688253.1"/>
    </source>
</evidence>
<keyword evidence="7 15" id="KW-0378">Hydrolase</keyword>
<dbReference type="GO" id="GO:0042802">
    <property type="term" value="F:identical protein binding"/>
    <property type="evidence" value="ECO:0007669"/>
    <property type="project" value="UniProtKB-ARBA"/>
</dbReference>
<keyword evidence="18" id="KW-1185">Reference proteome</keyword>
<comment type="catalytic activity">
    <reaction evidence="10 15">
        <text>2'-deoxycytidine + H2O + H(+) = 2'-deoxyuridine + NH4(+)</text>
        <dbReference type="Rhea" id="RHEA:13433"/>
        <dbReference type="ChEBI" id="CHEBI:15377"/>
        <dbReference type="ChEBI" id="CHEBI:15378"/>
        <dbReference type="ChEBI" id="CHEBI:15698"/>
        <dbReference type="ChEBI" id="CHEBI:16450"/>
        <dbReference type="ChEBI" id="CHEBI:28938"/>
        <dbReference type="EC" id="3.5.4.5"/>
    </reaction>
</comment>
<dbReference type="GO" id="GO:0004126">
    <property type="term" value="F:cytidine deaminase activity"/>
    <property type="evidence" value="ECO:0007669"/>
    <property type="project" value="UniProtKB-UniRule"/>
</dbReference>
<feature type="binding site" evidence="14">
    <location>
        <position position="80"/>
    </location>
    <ligand>
        <name>Zn(2+)</name>
        <dbReference type="ChEBI" id="CHEBI:29105"/>
        <note>catalytic</note>
    </ligand>
</feature>
<feature type="domain" description="CMP/dCMP-type deaminase" evidence="16">
    <location>
        <begin position="1"/>
        <end position="122"/>
    </location>
</feature>
<evidence type="ECO:0000256" key="8">
    <source>
        <dbReference type="ARBA" id="ARBA00022833"/>
    </source>
</evidence>
<dbReference type="InterPro" id="IPR050202">
    <property type="entry name" value="Cyt/Deoxycyt_deaminase"/>
</dbReference>
<dbReference type="AlphaFoldDB" id="A0A9X1YL97"/>
<dbReference type="PANTHER" id="PTHR11644">
    <property type="entry name" value="CYTIDINE DEAMINASE"/>
    <property type="match status" value="1"/>
</dbReference>
<dbReference type="NCBIfam" id="NF004064">
    <property type="entry name" value="PRK05578.1"/>
    <property type="match status" value="1"/>
</dbReference>
<gene>
    <name evidence="17" type="ORF">LPC04_21310</name>
</gene>
<evidence type="ECO:0000256" key="1">
    <source>
        <dbReference type="ARBA" id="ARBA00001947"/>
    </source>
</evidence>
<evidence type="ECO:0000256" key="15">
    <source>
        <dbReference type="RuleBase" id="RU364006"/>
    </source>
</evidence>
<keyword evidence="6 14" id="KW-0479">Metal-binding</keyword>
<dbReference type="PROSITE" id="PS51747">
    <property type="entry name" value="CYT_DCMP_DEAMINASES_2"/>
    <property type="match status" value="1"/>
</dbReference>
<feature type="binding site" evidence="14">
    <location>
        <position position="83"/>
    </location>
    <ligand>
        <name>Zn(2+)</name>
        <dbReference type="ChEBI" id="CHEBI:29105"/>
        <note>catalytic</note>
    </ligand>
</feature>
<comment type="similarity">
    <text evidence="3 15">Belongs to the cytidine and deoxycytidylate deaminase family.</text>
</comment>
<organism evidence="17 18">
    <name type="scientific">Scleromatobacter humisilvae</name>
    <dbReference type="NCBI Taxonomy" id="2897159"/>
    <lineage>
        <taxon>Bacteria</taxon>
        <taxon>Pseudomonadati</taxon>
        <taxon>Pseudomonadota</taxon>
        <taxon>Betaproteobacteria</taxon>
        <taxon>Burkholderiales</taxon>
        <taxon>Sphaerotilaceae</taxon>
        <taxon>Scleromatobacter</taxon>
    </lineage>
</organism>
<comment type="function">
    <text evidence="2 15">This enzyme scavenges exogenous and endogenous cytidine and 2'-deoxycytidine for UMP synthesis.</text>
</comment>
<evidence type="ECO:0000256" key="3">
    <source>
        <dbReference type="ARBA" id="ARBA00006576"/>
    </source>
</evidence>
<dbReference type="InterPro" id="IPR016193">
    <property type="entry name" value="Cytidine_deaminase-like"/>
</dbReference>
<evidence type="ECO:0000256" key="4">
    <source>
        <dbReference type="ARBA" id="ARBA00012783"/>
    </source>
</evidence>
<dbReference type="EC" id="3.5.4.5" evidence="4 15"/>
<dbReference type="NCBIfam" id="TIGR01354">
    <property type="entry name" value="cyt_deam_tetra"/>
    <property type="match status" value="1"/>
</dbReference>
<dbReference type="SUPFAM" id="SSF53927">
    <property type="entry name" value="Cytidine deaminase-like"/>
    <property type="match status" value="1"/>
</dbReference>
<dbReference type="EMBL" id="JAJLJH010000007">
    <property type="protein sequence ID" value="MCK9688253.1"/>
    <property type="molecule type" value="Genomic_DNA"/>
</dbReference>
<comment type="cofactor">
    <cofactor evidence="1 14 15">
        <name>Zn(2+)</name>
        <dbReference type="ChEBI" id="CHEBI:29105"/>
    </cofactor>
</comment>
<evidence type="ECO:0000256" key="12">
    <source>
        <dbReference type="PIRSR" id="PIRSR606262-1"/>
    </source>
</evidence>
<dbReference type="Proteomes" id="UP001139353">
    <property type="component" value="Unassembled WGS sequence"/>
</dbReference>
<dbReference type="InterPro" id="IPR016192">
    <property type="entry name" value="APOBEC/CMP_deaminase_Zn-bd"/>
</dbReference>
<feature type="binding site" evidence="14">
    <location>
        <position position="47"/>
    </location>
    <ligand>
        <name>Zn(2+)</name>
        <dbReference type="ChEBI" id="CHEBI:29105"/>
        <note>catalytic</note>
    </ligand>
</feature>
<sequence>MERARAVLPNAHAPYSDFRVAAAVLDDEGRVHLGVNVENASYGLTNCAERVAIGVAIAAGAKRIRAVAVTAAKLHPIAPCGACRQVIREFADADAPVASDALDGSLVVTTAGELLPGAFLSLVQGEQR</sequence>
<evidence type="ECO:0000256" key="5">
    <source>
        <dbReference type="ARBA" id="ARBA00018266"/>
    </source>
</evidence>